<dbReference type="GO" id="GO:0000160">
    <property type="term" value="P:phosphorelay signal transduction system"/>
    <property type="evidence" value="ECO:0007669"/>
    <property type="project" value="UniProtKB-KW"/>
</dbReference>
<dbReference type="OrthoDB" id="9797605at2"/>
<dbReference type="GO" id="GO:0016301">
    <property type="term" value="F:kinase activity"/>
    <property type="evidence" value="ECO:0007669"/>
    <property type="project" value="UniProtKB-KW"/>
</dbReference>
<evidence type="ECO:0000256" key="1">
    <source>
        <dbReference type="ARBA" id="ARBA00022679"/>
    </source>
</evidence>
<organism evidence="6 7">
    <name type="scientific">Sharpea azabuensis</name>
    <dbReference type="NCBI Taxonomy" id="322505"/>
    <lineage>
        <taxon>Bacteria</taxon>
        <taxon>Bacillati</taxon>
        <taxon>Bacillota</taxon>
        <taxon>Erysipelotrichia</taxon>
        <taxon>Erysipelotrichales</taxon>
        <taxon>Coprobacillaceae</taxon>
        <taxon>Sharpea</taxon>
    </lineage>
</organism>
<dbReference type="InterPro" id="IPR050482">
    <property type="entry name" value="Sensor_HK_TwoCompSys"/>
</dbReference>
<dbReference type="RefSeq" id="WP_074732858.1">
    <property type="nucleotide sequence ID" value="NZ_FNYK01000100.1"/>
</dbReference>
<keyword evidence="7" id="KW-1185">Reference proteome</keyword>
<evidence type="ECO:0000256" key="3">
    <source>
        <dbReference type="ARBA" id="ARBA00023012"/>
    </source>
</evidence>
<feature type="coiled-coil region" evidence="4">
    <location>
        <begin position="117"/>
        <end position="144"/>
    </location>
</feature>
<evidence type="ECO:0000256" key="4">
    <source>
        <dbReference type="SAM" id="Coils"/>
    </source>
</evidence>
<evidence type="ECO:0000313" key="7">
    <source>
        <dbReference type="Proteomes" id="UP000183028"/>
    </source>
</evidence>
<dbReference type="CDD" id="cd16917">
    <property type="entry name" value="HATPase_UhpB-NarQ-NarX-like"/>
    <property type="match status" value="1"/>
</dbReference>
<dbReference type="PANTHER" id="PTHR24421">
    <property type="entry name" value="NITRATE/NITRITE SENSOR PROTEIN NARX-RELATED"/>
    <property type="match status" value="1"/>
</dbReference>
<dbReference type="Pfam" id="PF02518">
    <property type="entry name" value="HATPase_c"/>
    <property type="match status" value="1"/>
</dbReference>
<dbReference type="Gene3D" id="3.30.565.10">
    <property type="entry name" value="Histidine kinase-like ATPase, C-terminal domain"/>
    <property type="match status" value="1"/>
</dbReference>
<keyword evidence="3" id="KW-0902">Two-component regulatory system</keyword>
<feature type="domain" description="Histidine kinase/HSP90-like ATPase" evidence="5">
    <location>
        <begin position="243"/>
        <end position="292"/>
    </location>
</feature>
<dbReference type="InterPro" id="IPR036890">
    <property type="entry name" value="HATPase_C_sf"/>
</dbReference>
<evidence type="ECO:0000313" key="6">
    <source>
        <dbReference type="EMBL" id="SEJ30326.1"/>
    </source>
</evidence>
<keyword evidence="4" id="KW-0175">Coiled coil</keyword>
<dbReference type="Proteomes" id="UP000183028">
    <property type="component" value="Unassembled WGS sequence"/>
</dbReference>
<dbReference type="InterPro" id="IPR003594">
    <property type="entry name" value="HATPase_dom"/>
</dbReference>
<protein>
    <submittedName>
        <fullName evidence="6">Histidine kinase-, DNA gyrase B-, and HSP90-like ATPase</fullName>
    </submittedName>
</protein>
<reference evidence="7" key="1">
    <citation type="submission" date="2016-10" db="EMBL/GenBank/DDBJ databases">
        <authorList>
            <person name="Varghese N."/>
        </authorList>
    </citation>
    <scope>NUCLEOTIDE SEQUENCE [LARGE SCALE GENOMIC DNA]</scope>
    <source>
        <strain evidence="7">DSM 20406</strain>
    </source>
</reference>
<keyword evidence="1" id="KW-0808">Transferase</keyword>
<dbReference type="EMBL" id="FNYK01000100">
    <property type="protein sequence ID" value="SEJ30326.1"/>
    <property type="molecule type" value="Genomic_DNA"/>
</dbReference>
<dbReference type="AlphaFoldDB" id="A0A1H6XQ63"/>
<proteinExistence type="predicted"/>
<dbReference type="SUPFAM" id="SSF55874">
    <property type="entry name" value="ATPase domain of HSP90 chaperone/DNA topoisomerase II/histidine kinase"/>
    <property type="match status" value="1"/>
</dbReference>
<gene>
    <name evidence="6" type="ORF">SAMN04487834_11004</name>
</gene>
<evidence type="ECO:0000259" key="5">
    <source>
        <dbReference type="Pfam" id="PF02518"/>
    </source>
</evidence>
<evidence type="ECO:0000256" key="2">
    <source>
        <dbReference type="ARBA" id="ARBA00022777"/>
    </source>
</evidence>
<sequence length="327" mass="37495">MLQKLKERYHISRMIRNAINTYPDGICFAATDGRPILANKKINDVCYELTGHTITNATAMWQTLMLKALPQSHEDTKEAESILCRIEDGTVWQFQRRLLQVNKSQITQYEASDITELYEYRNRLEENNRRVAELHNRQRELLRNIVQNNLDKELLSAKMRIHDVFGRLLIMTKNVLTEDNDEQNEWELFSAWENVIADMENAAVATETREVSPQKELIQVADLIGCRVEFQGRQPPERKALLLLYAAIREALTNAVKHAGADKLTISVSENNGRYDVEIRNNGRAVNPPIQEGGGLSSLRKRLEQDGATMSYRYNGAVTLILTIPKE</sequence>
<name>A0A1H6XQ63_9FIRM</name>
<keyword evidence="2 6" id="KW-0418">Kinase</keyword>
<accession>A0A1H6XQ63</accession>